<dbReference type="OrthoDB" id="429950at2759"/>
<keyword evidence="5" id="KW-0539">Nucleus</keyword>
<dbReference type="PROSITE" id="PS50064">
    <property type="entry name" value="ZF_PARP_2"/>
    <property type="match status" value="1"/>
</dbReference>
<dbReference type="InterPro" id="IPR036957">
    <property type="entry name" value="Znf_PARP_sf"/>
</dbReference>
<dbReference type="GO" id="GO:0003677">
    <property type="term" value="F:DNA binding"/>
    <property type="evidence" value="ECO:0007669"/>
    <property type="project" value="InterPro"/>
</dbReference>
<evidence type="ECO:0000256" key="5">
    <source>
        <dbReference type="ARBA" id="ARBA00023242"/>
    </source>
</evidence>
<comment type="subcellular location">
    <subcellularLocation>
        <location evidence="1">Nucleus</location>
    </subcellularLocation>
</comment>
<evidence type="ECO:0000259" key="7">
    <source>
        <dbReference type="PROSITE" id="PS50064"/>
    </source>
</evidence>
<dbReference type="Proteomes" id="UP000801428">
    <property type="component" value="Unassembled WGS sequence"/>
</dbReference>
<protein>
    <recommendedName>
        <fullName evidence="7">PARP-type domain-containing protein</fullName>
    </recommendedName>
</protein>
<dbReference type="InterPro" id="IPR001510">
    <property type="entry name" value="Znf_PARP"/>
</dbReference>
<evidence type="ECO:0000256" key="6">
    <source>
        <dbReference type="SAM" id="MobiDB-lite"/>
    </source>
</evidence>
<keyword evidence="4" id="KW-0862">Zinc</keyword>
<comment type="caution">
    <text evidence="8">The sequence shown here is derived from an EMBL/GenBank/DDBJ whole genome shotgun (WGS) entry which is preliminary data.</text>
</comment>
<keyword evidence="3" id="KW-0863">Zinc-finger</keyword>
<dbReference type="Gene3D" id="3.30.1740.10">
    <property type="entry name" value="Zinc finger, PARP-type"/>
    <property type="match status" value="2"/>
</dbReference>
<feature type="region of interest" description="Disordered" evidence="6">
    <location>
        <begin position="254"/>
        <end position="318"/>
    </location>
</feature>
<evidence type="ECO:0000313" key="9">
    <source>
        <dbReference type="Proteomes" id="UP000801428"/>
    </source>
</evidence>
<keyword evidence="9" id="KW-1185">Reference proteome</keyword>
<reference evidence="8" key="1">
    <citation type="submission" date="2019-04" db="EMBL/GenBank/DDBJ databases">
        <title>Sequencing of skin fungus with MAO and IRED activity.</title>
        <authorList>
            <person name="Marsaioli A.J."/>
            <person name="Bonatto J.M.C."/>
            <person name="Reis Junior O."/>
        </authorList>
    </citation>
    <scope>NUCLEOTIDE SEQUENCE</scope>
    <source>
        <strain evidence="8">30M1</strain>
    </source>
</reference>
<dbReference type="GO" id="GO:0008270">
    <property type="term" value="F:zinc ion binding"/>
    <property type="evidence" value="ECO:0007669"/>
    <property type="project" value="UniProtKB-KW"/>
</dbReference>
<sequence>MSDMSDMGSEEPKYRVEHASNRKATCNQAACKRAGSLIAKGELRIGTHTLFDRDGERRWCMAWRHWACATKHQLRGLKEVTNNDATKAPGYDRLSPESQAQLKLALEEGCIVDKTFKDIRPDLAAATATFGGEITNAIGYKIDMPTRPAGCRANECSDKIVKGELRVGFLKPFDGDHATWVYKHWNCISKYDIKSLKACYEQEQAGCPDYDDEGDALGLGGPKGLEGLDAIPTAFKDTVVKTFEEGELVTVAKSEPEQKPKKARAKKSKVEDKDSVEIEKPKRGRKKRAIEVVEAASDSEPEYVPKKTKSRKKVDEETADPAVCNIEALAAAMRENAGRG</sequence>
<dbReference type="GO" id="GO:0005634">
    <property type="term" value="C:nucleus"/>
    <property type="evidence" value="ECO:0007669"/>
    <property type="project" value="UniProtKB-SubCell"/>
</dbReference>
<gene>
    <name evidence="8" type="ORF">E8E13_005936</name>
</gene>
<dbReference type="SMART" id="SM01336">
    <property type="entry name" value="zf-PARP"/>
    <property type="match status" value="2"/>
</dbReference>
<evidence type="ECO:0000256" key="4">
    <source>
        <dbReference type="ARBA" id="ARBA00022833"/>
    </source>
</evidence>
<dbReference type="SUPFAM" id="SSF57716">
    <property type="entry name" value="Glucocorticoid receptor-like (DNA-binding domain)"/>
    <property type="match status" value="2"/>
</dbReference>
<feature type="compositionally biased region" description="Basic and acidic residues" evidence="6">
    <location>
        <begin position="268"/>
        <end position="281"/>
    </location>
</feature>
<proteinExistence type="predicted"/>
<name>A0A9P4W4C4_CURKU</name>
<evidence type="ECO:0000256" key="3">
    <source>
        <dbReference type="ARBA" id="ARBA00022771"/>
    </source>
</evidence>
<evidence type="ECO:0000256" key="2">
    <source>
        <dbReference type="ARBA" id="ARBA00022723"/>
    </source>
</evidence>
<dbReference type="EMBL" id="SWKU01000020">
    <property type="protein sequence ID" value="KAF2998242.1"/>
    <property type="molecule type" value="Genomic_DNA"/>
</dbReference>
<dbReference type="AlphaFoldDB" id="A0A9P4W4C4"/>
<dbReference type="Pfam" id="PF00645">
    <property type="entry name" value="zf-PARP"/>
    <property type="match status" value="1"/>
</dbReference>
<evidence type="ECO:0000313" key="8">
    <source>
        <dbReference type="EMBL" id="KAF2998242.1"/>
    </source>
</evidence>
<accession>A0A9P4W4C4</accession>
<evidence type="ECO:0000256" key="1">
    <source>
        <dbReference type="ARBA" id="ARBA00004123"/>
    </source>
</evidence>
<organism evidence="8 9">
    <name type="scientific">Curvularia kusanoi</name>
    <name type="common">Cochliobolus kusanoi</name>
    <dbReference type="NCBI Taxonomy" id="90978"/>
    <lineage>
        <taxon>Eukaryota</taxon>
        <taxon>Fungi</taxon>
        <taxon>Dikarya</taxon>
        <taxon>Ascomycota</taxon>
        <taxon>Pezizomycotina</taxon>
        <taxon>Dothideomycetes</taxon>
        <taxon>Pleosporomycetidae</taxon>
        <taxon>Pleosporales</taxon>
        <taxon>Pleosporineae</taxon>
        <taxon>Pleosporaceae</taxon>
        <taxon>Curvularia</taxon>
    </lineage>
</organism>
<keyword evidence="2" id="KW-0479">Metal-binding</keyword>
<feature type="domain" description="PARP-type" evidence="7">
    <location>
        <begin position="24"/>
        <end position="110"/>
    </location>
</feature>